<dbReference type="Pfam" id="PF04031">
    <property type="entry name" value="Las1"/>
    <property type="match status" value="1"/>
</dbReference>
<reference evidence="2" key="1">
    <citation type="journal article" date="2018" name="Nat. Microbiol.">
        <title>Leveraging single-cell genomics to expand the fungal tree of life.</title>
        <authorList>
            <person name="Ahrendt S.R."/>
            <person name="Quandt C.A."/>
            <person name="Ciobanu D."/>
            <person name="Clum A."/>
            <person name="Salamov A."/>
            <person name="Andreopoulos B."/>
            <person name="Cheng J.F."/>
            <person name="Woyke T."/>
            <person name="Pelin A."/>
            <person name="Henrissat B."/>
            <person name="Reynolds N.K."/>
            <person name="Benny G.L."/>
            <person name="Smith M.E."/>
            <person name="James T.Y."/>
            <person name="Grigoriev I.V."/>
        </authorList>
    </citation>
    <scope>NUCLEOTIDE SEQUENCE [LARGE SCALE GENOMIC DNA]</scope>
    <source>
        <strain evidence="2">Benny S71-1</strain>
    </source>
</reference>
<keyword evidence="2" id="KW-1185">Reference proteome</keyword>
<dbReference type="GO" id="GO:0004519">
    <property type="term" value="F:endonuclease activity"/>
    <property type="evidence" value="ECO:0007669"/>
    <property type="project" value="InterPro"/>
</dbReference>
<dbReference type="OrthoDB" id="10263222at2759"/>
<feature type="non-terminal residue" evidence="1">
    <location>
        <position position="1"/>
    </location>
</feature>
<dbReference type="GO" id="GO:0030687">
    <property type="term" value="C:preribosome, large subunit precursor"/>
    <property type="evidence" value="ECO:0007669"/>
    <property type="project" value="TreeGrafter"/>
</dbReference>
<dbReference type="Proteomes" id="UP000278143">
    <property type="component" value="Unassembled WGS sequence"/>
</dbReference>
<gene>
    <name evidence="1" type="ORF">SYNPS1DRAFT_6209</name>
</gene>
<accession>A0A4P9YYN9</accession>
<organism evidence="1 2">
    <name type="scientific">Syncephalis pseudoplumigaleata</name>
    <dbReference type="NCBI Taxonomy" id="1712513"/>
    <lineage>
        <taxon>Eukaryota</taxon>
        <taxon>Fungi</taxon>
        <taxon>Fungi incertae sedis</taxon>
        <taxon>Zoopagomycota</taxon>
        <taxon>Zoopagomycotina</taxon>
        <taxon>Zoopagomycetes</taxon>
        <taxon>Zoopagales</taxon>
        <taxon>Piptocephalidaceae</taxon>
        <taxon>Syncephalis</taxon>
    </lineage>
</organism>
<dbReference type="PANTHER" id="PTHR15002:SF0">
    <property type="entry name" value="RIBOSOMAL BIOGENESIS PROTEIN LAS1L"/>
    <property type="match status" value="1"/>
</dbReference>
<name>A0A4P9YYN9_9FUNG</name>
<dbReference type="EMBL" id="KZ989888">
    <property type="protein sequence ID" value="RKP25088.1"/>
    <property type="molecule type" value="Genomic_DNA"/>
</dbReference>
<evidence type="ECO:0000313" key="2">
    <source>
        <dbReference type="Proteomes" id="UP000278143"/>
    </source>
</evidence>
<proteinExistence type="predicted"/>
<evidence type="ECO:0000313" key="1">
    <source>
        <dbReference type="EMBL" id="RKP25088.1"/>
    </source>
</evidence>
<protein>
    <submittedName>
        <fullName evidence="1">Las1-like-domain-containing protein</fullName>
    </submittedName>
</protein>
<dbReference type="GO" id="GO:0090730">
    <property type="term" value="C:Las1 complex"/>
    <property type="evidence" value="ECO:0007669"/>
    <property type="project" value="InterPro"/>
</dbReference>
<dbReference type="AlphaFoldDB" id="A0A4P9YYN9"/>
<dbReference type="InterPro" id="IPR007174">
    <property type="entry name" value="Las1"/>
</dbReference>
<dbReference type="GO" id="GO:0000460">
    <property type="term" value="P:maturation of 5.8S rRNA"/>
    <property type="evidence" value="ECO:0007669"/>
    <property type="project" value="TreeGrafter"/>
</dbReference>
<dbReference type="PANTHER" id="PTHR15002">
    <property type="entry name" value="RIBOSOMAL BIOGENESIS PROTEIN LAS1L"/>
    <property type="match status" value="1"/>
</dbReference>
<feature type="non-terminal residue" evidence="1">
    <location>
        <position position="194"/>
    </location>
</feature>
<sequence>LLADRCSRPDAMAPPVSPKELRLMLSMALIRFVNGFVDAQQQGVYAVSVAAITDQLGMPPWFAELRHAGTHEQLPSLPVLRATCVQALQWLYNSYWSLQRSYFQETTGELRPLLLEYKEYRKKSIKGILLRMAIEETRLLQSIVGLIDVDTFEDTLIPILLEPGYLVPMGKKKRAALPEVQLASDTCKLWSPAL</sequence>
<dbReference type="GO" id="GO:0000470">
    <property type="term" value="P:maturation of LSU-rRNA"/>
    <property type="evidence" value="ECO:0007669"/>
    <property type="project" value="TreeGrafter"/>
</dbReference>